<dbReference type="Pfam" id="PF12705">
    <property type="entry name" value="PDDEXK_1"/>
    <property type="match status" value="1"/>
</dbReference>
<evidence type="ECO:0000256" key="9">
    <source>
        <dbReference type="ARBA" id="ARBA00022840"/>
    </source>
</evidence>
<feature type="binding site" evidence="14">
    <location>
        <position position="1123"/>
    </location>
    <ligand>
        <name>[4Fe-4S] cluster</name>
        <dbReference type="ChEBI" id="CHEBI:49883"/>
    </ligand>
</feature>
<evidence type="ECO:0000313" key="17">
    <source>
        <dbReference type="Proteomes" id="UP001235840"/>
    </source>
</evidence>
<dbReference type="EMBL" id="JAUSTY010000015">
    <property type="protein sequence ID" value="MDQ0167416.1"/>
    <property type="molecule type" value="Genomic_DNA"/>
</dbReference>
<keyword evidence="7 14" id="KW-0347">Helicase</keyword>
<protein>
    <recommendedName>
        <fullName evidence="14">ATP-dependent helicase/deoxyribonuclease subunit B</fullName>
        <ecNumber evidence="14">3.1.-.-</ecNumber>
    </recommendedName>
    <alternativeName>
        <fullName evidence="14">ATP-dependent helicase/nuclease subunit AddB</fullName>
    </alternativeName>
</protein>
<feature type="binding site" evidence="14">
    <location>
        <position position="1129"/>
    </location>
    <ligand>
        <name>[4Fe-4S] cluster</name>
        <dbReference type="ChEBI" id="CHEBI:49883"/>
    </ligand>
</feature>
<feature type="binding site" evidence="14">
    <location>
        <position position="800"/>
    </location>
    <ligand>
        <name>[4Fe-4S] cluster</name>
        <dbReference type="ChEBI" id="CHEBI:49883"/>
    </ligand>
</feature>
<keyword evidence="2 14" id="KW-0540">Nuclease</keyword>
<dbReference type="InterPro" id="IPR027417">
    <property type="entry name" value="P-loop_NTPase"/>
</dbReference>
<evidence type="ECO:0000256" key="12">
    <source>
        <dbReference type="ARBA" id="ARBA00023125"/>
    </source>
</evidence>
<dbReference type="HAMAP" id="MF_01452">
    <property type="entry name" value="AddB_type1"/>
    <property type="match status" value="1"/>
</dbReference>
<keyword evidence="9 14" id="KW-0067">ATP-binding</keyword>
<dbReference type="InterPro" id="IPR011604">
    <property type="entry name" value="PDDEXK-like_dom_sf"/>
</dbReference>
<evidence type="ECO:0000256" key="6">
    <source>
        <dbReference type="ARBA" id="ARBA00022801"/>
    </source>
</evidence>
<evidence type="ECO:0000256" key="8">
    <source>
        <dbReference type="ARBA" id="ARBA00022839"/>
    </source>
</evidence>
<comment type="cofactor">
    <cofactor evidence="14">
        <name>Mg(2+)</name>
        <dbReference type="ChEBI" id="CHEBI:18420"/>
    </cofactor>
</comment>
<evidence type="ECO:0000256" key="1">
    <source>
        <dbReference type="ARBA" id="ARBA00022485"/>
    </source>
</evidence>
<evidence type="ECO:0000256" key="14">
    <source>
        <dbReference type="HAMAP-Rule" id="MF_01452"/>
    </source>
</evidence>
<comment type="similarity">
    <text evidence="14">Belongs to the helicase family. AddB/RexB type 1 subfamily.</text>
</comment>
<dbReference type="SUPFAM" id="SSF52540">
    <property type="entry name" value="P-loop containing nucleoside triphosphate hydrolases"/>
    <property type="match status" value="1"/>
</dbReference>
<evidence type="ECO:0000256" key="2">
    <source>
        <dbReference type="ARBA" id="ARBA00022722"/>
    </source>
</evidence>
<keyword evidence="17" id="KW-1185">Reference proteome</keyword>
<dbReference type="RefSeq" id="WP_307396312.1">
    <property type="nucleotide sequence ID" value="NZ_BAAADK010000002.1"/>
</dbReference>
<dbReference type="PANTHER" id="PTHR30591">
    <property type="entry name" value="RECBCD ENZYME SUBUNIT RECC"/>
    <property type="match status" value="1"/>
</dbReference>
<keyword evidence="8 14" id="KW-0269">Exonuclease</keyword>
<proteinExistence type="inferred from homology"/>
<comment type="function">
    <text evidence="14">The heterodimer acts as both an ATP-dependent DNA helicase and an ATP-dependent, dual-direction single-stranded exonuclease. Recognizes the chi site generating a DNA molecule suitable for the initiation of homologous recombination. The AddB subunit has 5' -&gt; 3' nuclease activity but not helicase activity.</text>
</comment>
<dbReference type="Gene3D" id="3.90.320.10">
    <property type="match status" value="1"/>
</dbReference>
<comment type="cofactor">
    <cofactor evidence="14">
        <name>[4Fe-4S] cluster</name>
        <dbReference type="ChEBI" id="CHEBI:49883"/>
    </cofactor>
    <text evidence="14">Binds 1 [4Fe-4S] cluster.</text>
</comment>
<dbReference type="Proteomes" id="UP001235840">
    <property type="component" value="Unassembled WGS sequence"/>
</dbReference>
<dbReference type="Pfam" id="PF21445">
    <property type="entry name" value="ADDB_N"/>
    <property type="match status" value="1"/>
</dbReference>
<keyword evidence="10 14" id="KW-0408">Iron</keyword>
<dbReference type="InterPro" id="IPR049035">
    <property type="entry name" value="ADDB_N"/>
</dbReference>
<evidence type="ECO:0000256" key="4">
    <source>
        <dbReference type="ARBA" id="ARBA00022741"/>
    </source>
</evidence>
<keyword evidence="5 14" id="KW-0227">DNA damage</keyword>
<feature type="domain" description="UvrD-like helicase C-terminal" evidence="15">
    <location>
        <begin position="277"/>
        <end position="584"/>
    </location>
</feature>
<organism evidence="16 17">
    <name type="scientific">Caldalkalibacillus horti</name>
    <dbReference type="NCBI Taxonomy" id="77523"/>
    <lineage>
        <taxon>Bacteria</taxon>
        <taxon>Bacillati</taxon>
        <taxon>Bacillota</taxon>
        <taxon>Bacilli</taxon>
        <taxon>Bacillales</taxon>
        <taxon>Bacillaceae</taxon>
        <taxon>Caldalkalibacillus</taxon>
    </lineage>
</organism>
<accession>A0ABT9W2F4</accession>
<evidence type="ECO:0000256" key="11">
    <source>
        <dbReference type="ARBA" id="ARBA00023014"/>
    </source>
</evidence>
<dbReference type="Gene3D" id="6.10.140.1030">
    <property type="match status" value="1"/>
</dbReference>
<dbReference type="PANTHER" id="PTHR30591:SF1">
    <property type="entry name" value="RECBCD ENZYME SUBUNIT RECC"/>
    <property type="match status" value="1"/>
</dbReference>
<keyword evidence="4 14" id="KW-0547">Nucleotide-binding</keyword>
<comment type="subunit">
    <text evidence="14">Heterodimer of AddA and AddB.</text>
</comment>
<sequence length="1173" mass="136127">MSIQFVLGRAGSGKTTYCVQEIKQKLLKDPLGKPIIYIVPEQMSYQAEIPLVKDPELNGMIRAQVYSISRLAFRVLSEVGGVTRTHLDQVGITMILRKIIEKRKDELYIYKRSAEQQGFYTQLEQMITEFKRYCIAPEELFQQKHSTEHEQMLKDKLHDLQLIYQDYEQAVLTKYMDSEDFLKLFQERMIQSSYLREAELYMDGFYQFTPQEQLVLEGLFKLAKKVTITLPLDQIYDEQLPNEMDLFYSTAKTYQDIKVLARQAAVKVEQPIMQEVPSRLMQRPSLMHLEAQFDQRPVLEFEGHHLDVQLSAAVNRRAEIEGIARQMIQLVREDNYRWRDLAMFTRNLSIYQDVIATVFHDYDIPVFIDQKKSMLNHPLIELLRSVLEVLLQNWRYEAIFRCIKTDLLSPILSSEEAADWKESCDRLENFVLANGINGTQWTQDEPWKVYESFSLDEEVTETNRRLEAEQELQRLRQMIVQPIIRLKQGLKESKNVRQSCEHIYFFMEELGVYEKLEQWRVDAEQEGRLQDAREHDQVWKGFIHLLEQMVEISGDEPISLELLSKMIETGCEQLKFSTIPPSLDQVMVGSLEVSRLSGVKQGFVLGMNDGMIPARFKEETLMTEEERAQLYEVGLSLAPGLHIQLSEEYFYLYMAMCSASDGLHLSYSLADEEGKALTASSVLQRIKQMFPQLTEKLIAIEAHEVSPMEQKEFVVLPKKSLSILITQLRQWKKGYPIVDFWWDVYNWFVQSSEWSKEARTPLASLFYRNIAHSLSLDASRSLYGEHIQSSVSRMELYRSCPFSHFASYGLKLKERKIFRLEAPDIGQLFHSALKEVDDELRKRRQSWSDLSLTECQLLAKQAVDKIANRLRGNILASNHRNHYIKYKLQQVVERASQVLYEHAKVTQFTPVGMEIGFGPNGSMPALHIPLDNDFSMDVVGRIDRVDQARSSEGLLLRVIDFKSSKKDLQLTELYHGLSLQMLTYLDVLLTHSKGWLGEQALPAGVLYFHLHNPMLSRKTLLPAEKLEKELYRQFKMKGLLVADKEIVQLMDTQLETQHSDVIPVGLKKDGSFYSQSKVASPEEFTELRHYVRKQMKEIGTEVTNGSISITPFKMKQKIACTFCPYKSVCHYDQSLEENTYTQLKSKSSATVIEEIRASLQSVDQTDKERGEEK</sequence>
<dbReference type="PROSITE" id="PS51217">
    <property type="entry name" value="UVRD_HELICASE_CTER"/>
    <property type="match status" value="1"/>
</dbReference>
<evidence type="ECO:0000259" key="15">
    <source>
        <dbReference type="PROSITE" id="PS51217"/>
    </source>
</evidence>
<feature type="binding site" evidence="14">
    <location>
        <position position="1120"/>
    </location>
    <ligand>
        <name>[4Fe-4S] cluster</name>
        <dbReference type="ChEBI" id="CHEBI:49883"/>
    </ligand>
</feature>
<evidence type="ECO:0000256" key="5">
    <source>
        <dbReference type="ARBA" id="ARBA00022763"/>
    </source>
</evidence>
<dbReference type="GO" id="GO:0003678">
    <property type="term" value="F:DNA helicase activity"/>
    <property type="evidence" value="ECO:0007669"/>
    <property type="project" value="UniProtKB-EC"/>
</dbReference>
<evidence type="ECO:0000256" key="3">
    <source>
        <dbReference type="ARBA" id="ARBA00022723"/>
    </source>
</evidence>
<keyword evidence="11 14" id="KW-0411">Iron-sulfur</keyword>
<dbReference type="InterPro" id="IPR014017">
    <property type="entry name" value="DNA_helicase_UvrD-like_C"/>
</dbReference>
<keyword evidence="6 14" id="KW-0378">Hydrolase</keyword>
<dbReference type="InterPro" id="IPR038726">
    <property type="entry name" value="PDDEXK_AddAB-type"/>
</dbReference>
<dbReference type="EC" id="3.1.-.-" evidence="14"/>
<gene>
    <name evidence="14" type="primary">addB</name>
    <name evidence="16" type="ORF">J2S11_003341</name>
</gene>
<evidence type="ECO:0000256" key="13">
    <source>
        <dbReference type="ARBA" id="ARBA00023204"/>
    </source>
</evidence>
<keyword evidence="3 14" id="KW-0479">Metal-binding</keyword>
<dbReference type="NCBIfam" id="TIGR02773">
    <property type="entry name" value="addB_Gpos"/>
    <property type="match status" value="1"/>
</dbReference>
<comment type="miscellaneous">
    <text evidence="14">Despite having conserved helicase domains, this subunit does not have helicase activity.</text>
</comment>
<dbReference type="Gene3D" id="3.40.50.300">
    <property type="entry name" value="P-loop containing nucleotide triphosphate hydrolases"/>
    <property type="match status" value="3"/>
</dbReference>
<evidence type="ECO:0000313" key="16">
    <source>
        <dbReference type="EMBL" id="MDQ0167416.1"/>
    </source>
</evidence>
<dbReference type="GO" id="GO:0016787">
    <property type="term" value="F:hydrolase activity"/>
    <property type="evidence" value="ECO:0007669"/>
    <property type="project" value="UniProtKB-KW"/>
</dbReference>
<keyword evidence="1 14" id="KW-0004">4Fe-4S</keyword>
<keyword evidence="13 14" id="KW-0234">DNA repair</keyword>
<name>A0ABT9W2F4_9BACI</name>
<dbReference type="InterPro" id="IPR014140">
    <property type="entry name" value="DNA_helicase_suAddB"/>
</dbReference>
<evidence type="ECO:0000256" key="7">
    <source>
        <dbReference type="ARBA" id="ARBA00022806"/>
    </source>
</evidence>
<keyword evidence="12 14" id="KW-0238">DNA-binding</keyword>
<evidence type="ECO:0000256" key="10">
    <source>
        <dbReference type="ARBA" id="ARBA00023004"/>
    </source>
</evidence>
<reference evidence="16 17" key="1">
    <citation type="submission" date="2023-07" db="EMBL/GenBank/DDBJ databases">
        <title>Genomic Encyclopedia of Type Strains, Phase IV (KMG-IV): sequencing the most valuable type-strain genomes for metagenomic binning, comparative biology and taxonomic classification.</title>
        <authorList>
            <person name="Goeker M."/>
        </authorList>
    </citation>
    <scope>NUCLEOTIDE SEQUENCE [LARGE SCALE GENOMIC DNA]</scope>
    <source>
        <strain evidence="16 17">DSM 12751</strain>
    </source>
</reference>
<comment type="caution">
    <text evidence="16">The sequence shown here is derived from an EMBL/GenBank/DDBJ whole genome shotgun (WGS) entry which is preliminary data.</text>
</comment>